<evidence type="ECO:0000256" key="8">
    <source>
        <dbReference type="ARBA" id="ARBA00023004"/>
    </source>
</evidence>
<dbReference type="EMBL" id="FO082060">
    <property type="protein sequence ID" value="CCE22899.1"/>
    <property type="molecule type" value="Genomic_DNA"/>
</dbReference>
<dbReference type="Proteomes" id="UP000008315">
    <property type="component" value="Chromosome"/>
</dbReference>
<organism evidence="13 14">
    <name type="scientific">Methylotuvimicrobium alcaliphilum (strain DSM 19304 / NCIMB 14124 / VKM B-2133 / 20Z)</name>
    <name type="common">Methylomicrobium alcaliphilum</name>
    <dbReference type="NCBI Taxonomy" id="1091494"/>
    <lineage>
        <taxon>Bacteria</taxon>
        <taxon>Pseudomonadati</taxon>
        <taxon>Pseudomonadota</taxon>
        <taxon>Gammaproteobacteria</taxon>
        <taxon>Methylococcales</taxon>
        <taxon>Methylococcaceae</taxon>
        <taxon>Methylotuvimicrobium</taxon>
    </lineage>
</organism>
<evidence type="ECO:0000256" key="11">
    <source>
        <dbReference type="RuleBase" id="RU004504"/>
    </source>
</evidence>
<dbReference type="PANTHER" id="PTHR11601:SF34">
    <property type="entry name" value="CYSTEINE DESULFURASE"/>
    <property type="match status" value="1"/>
</dbReference>
<dbReference type="Pfam" id="PF00266">
    <property type="entry name" value="Aminotran_5"/>
    <property type="match status" value="1"/>
</dbReference>
<dbReference type="PIRSF" id="PIRSF005572">
    <property type="entry name" value="NifS"/>
    <property type="match status" value="1"/>
</dbReference>
<keyword evidence="14" id="KW-1185">Reference proteome</keyword>
<dbReference type="KEGG" id="mah:MEALZ_1209"/>
<dbReference type="PATRIC" id="fig|271065.3.peg.1231"/>
<dbReference type="InterPro" id="IPR000192">
    <property type="entry name" value="Aminotrans_V_dom"/>
</dbReference>
<evidence type="ECO:0000313" key="13">
    <source>
        <dbReference type="EMBL" id="CCE22899.1"/>
    </source>
</evidence>
<comment type="catalytic activity">
    <reaction evidence="10">
        <text>(sulfur carrier)-H + L-cysteine = (sulfur carrier)-SH + L-alanine</text>
        <dbReference type="Rhea" id="RHEA:43892"/>
        <dbReference type="Rhea" id="RHEA-COMP:14737"/>
        <dbReference type="Rhea" id="RHEA-COMP:14739"/>
        <dbReference type="ChEBI" id="CHEBI:29917"/>
        <dbReference type="ChEBI" id="CHEBI:35235"/>
        <dbReference type="ChEBI" id="CHEBI:57972"/>
        <dbReference type="ChEBI" id="CHEBI:64428"/>
        <dbReference type="EC" id="2.8.1.7"/>
    </reaction>
</comment>
<comment type="cofactor">
    <cofactor evidence="1 11">
        <name>pyridoxal 5'-phosphate</name>
        <dbReference type="ChEBI" id="CHEBI:597326"/>
    </cofactor>
</comment>
<dbReference type="InterPro" id="IPR020578">
    <property type="entry name" value="Aminotrans_V_PyrdxlP_BS"/>
</dbReference>
<evidence type="ECO:0000256" key="1">
    <source>
        <dbReference type="ARBA" id="ARBA00001933"/>
    </source>
</evidence>
<dbReference type="SUPFAM" id="SSF53383">
    <property type="entry name" value="PLP-dependent transferases"/>
    <property type="match status" value="1"/>
</dbReference>
<name>G4SUS2_META2</name>
<dbReference type="AlphaFoldDB" id="G4SUS2"/>
<dbReference type="PANTHER" id="PTHR11601">
    <property type="entry name" value="CYSTEINE DESULFURYLASE FAMILY MEMBER"/>
    <property type="match status" value="1"/>
</dbReference>
<sequence length="387" mass="41889">MNTPIYLDYAATTPTAPEAVEAMLPYLTQSGLFANPASTQHCLGEAAESAVERARTQIAELIGAHAKDFIFTSGATESNNLAIKGIALTYRDRGRHIITSAIEHKSVLDTCKYLESEGFSVTYLSPNREGMINTKDLLNAVTDETIMVTIMHVNNETGVIQPIEQIADALADTNLFFHVDAAQSAGKLAIDLSKTPIDLLSISAHKFYGPKGIGGLYVRNRKKTRLTPMMHGGGQEHNLRPGTLASHQIAGMANAFKIAHENLSNDFEHCRQLKRTLINSLHRIEGVTLNGGQTHTLPNILNVSFDNVGSDSLIIALRDRLAIASGSACNSGAIEASYVLRAMAIEGDRLYGAVRISFGRYTTEAEILNAGDAIISEVTRLRELALT</sequence>
<dbReference type="GO" id="GO:0031071">
    <property type="term" value="F:cysteine desulfurase activity"/>
    <property type="evidence" value="ECO:0007669"/>
    <property type="project" value="UniProtKB-EC"/>
</dbReference>
<keyword evidence="6" id="KW-0479">Metal-binding</keyword>
<dbReference type="EC" id="2.8.1.7" evidence="3"/>
<keyword evidence="7" id="KW-0663">Pyridoxal phosphate</keyword>
<dbReference type="GO" id="GO:0046872">
    <property type="term" value="F:metal ion binding"/>
    <property type="evidence" value="ECO:0007669"/>
    <property type="project" value="UniProtKB-KW"/>
</dbReference>
<keyword evidence="4 13" id="KW-0808">Transferase</keyword>
<evidence type="ECO:0000256" key="4">
    <source>
        <dbReference type="ARBA" id="ARBA00022679"/>
    </source>
</evidence>
<dbReference type="FunFam" id="3.40.640.10:FF:000003">
    <property type="entry name" value="Cysteine desulfurase IscS"/>
    <property type="match status" value="1"/>
</dbReference>
<dbReference type="Gene3D" id="3.90.1150.10">
    <property type="entry name" value="Aspartate Aminotransferase, domain 1"/>
    <property type="match status" value="1"/>
</dbReference>
<keyword evidence="5" id="KW-0001">2Fe-2S</keyword>
<evidence type="ECO:0000256" key="7">
    <source>
        <dbReference type="ARBA" id="ARBA00022898"/>
    </source>
</evidence>
<dbReference type="InterPro" id="IPR015424">
    <property type="entry name" value="PyrdxlP-dep_Trfase"/>
</dbReference>
<dbReference type="Gene3D" id="3.40.640.10">
    <property type="entry name" value="Type I PLP-dependent aspartate aminotransferase-like (Major domain)"/>
    <property type="match status" value="1"/>
</dbReference>
<dbReference type="STRING" id="1091494.MEALZ_1209"/>
<evidence type="ECO:0000256" key="3">
    <source>
        <dbReference type="ARBA" id="ARBA00012239"/>
    </source>
</evidence>
<proteinExistence type="inferred from homology"/>
<gene>
    <name evidence="13" type="primary">iscS</name>
    <name evidence="13" type="ordered locus">MEALZ_1209</name>
</gene>
<comment type="similarity">
    <text evidence="2">Belongs to the class-V pyridoxal-phosphate-dependent aminotransferase family. NifS/IscS subfamily.</text>
</comment>
<dbReference type="PROSITE" id="PS00595">
    <property type="entry name" value="AA_TRANSFER_CLASS_5"/>
    <property type="match status" value="1"/>
</dbReference>
<keyword evidence="8" id="KW-0408">Iron</keyword>
<evidence type="ECO:0000313" key="14">
    <source>
        <dbReference type="Proteomes" id="UP000008315"/>
    </source>
</evidence>
<evidence type="ECO:0000256" key="5">
    <source>
        <dbReference type="ARBA" id="ARBA00022714"/>
    </source>
</evidence>
<keyword evidence="9" id="KW-0411">Iron-sulfur</keyword>
<evidence type="ECO:0000259" key="12">
    <source>
        <dbReference type="Pfam" id="PF00266"/>
    </source>
</evidence>
<dbReference type="HOGENOM" id="CLU_003433_0_2_6"/>
<dbReference type="GO" id="GO:0051537">
    <property type="term" value="F:2 iron, 2 sulfur cluster binding"/>
    <property type="evidence" value="ECO:0007669"/>
    <property type="project" value="UniProtKB-KW"/>
</dbReference>
<dbReference type="RefSeq" id="WP_014147697.1">
    <property type="nucleotide sequence ID" value="NC_016112.1"/>
</dbReference>
<protein>
    <recommendedName>
        <fullName evidence="3">cysteine desulfurase</fullName>
        <ecNumber evidence="3">2.8.1.7</ecNumber>
    </recommendedName>
</protein>
<evidence type="ECO:0000256" key="2">
    <source>
        <dbReference type="ARBA" id="ARBA00006490"/>
    </source>
</evidence>
<reference evidence="14" key="1">
    <citation type="journal article" date="2012" name="J. Bacteriol.">
        <title>Genome sequence of the haloalkaliphilic methanotrophic bacterium Methylomicrobium alcaliphilum 20Z.</title>
        <authorList>
            <person name="Vuilleumier S."/>
            <person name="Khmelenina V.N."/>
            <person name="Bringel F."/>
            <person name="Reshetnikov A.S."/>
            <person name="Lajus A."/>
            <person name="Mangenot S."/>
            <person name="Rouy Z."/>
            <person name="Op den Camp H.J."/>
            <person name="Jetten M.S."/>
            <person name="Dispirito A.A."/>
            <person name="Dunfield P."/>
            <person name="Klotz M.G."/>
            <person name="Semrau J.D."/>
            <person name="Stein L.Y."/>
            <person name="Barbe V."/>
            <person name="Medigue C."/>
            <person name="Trotsenko Y.A."/>
            <person name="Kalyuzhnaya M.G."/>
        </authorList>
    </citation>
    <scope>NUCLEOTIDE SEQUENCE [LARGE SCALE GENOMIC DNA]</scope>
    <source>
        <strain evidence="14">DSM 19304 / NCIMB 14124 / VKM B-2133 / 20Z</strain>
    </source>
</reference>
<evidence type="ECO:0000256" key="9">
    <source>
        <dbReference type="ARBA" id="ARBA00023014"/>
    </source>
</evidence>
<evidence type="ECO:0000256" key="6">
    <source>
        <dbReference type="ARBA" id="ARBA00022723"/>
    </source>
</evidence>
<accession>G4SUS2</accession>
<feature type="domain" description="Aminotransferase class V" evidence="12">
    <location>
        <begin position="5"/>
        <end position="367"/>
    </location>
</feature>
<dbReference type="InterPro" id="IPR016454">
    <property type="entry name" value="Cysteine_dSase"/>
</dbReference>
<dbReference type="InterPro" id="IPR015421">
    <property type="entry name" value="PyrdxlP-dep_Trfase_major"/>
</dbReference>
<evidence type="ECO:0000256" key="10">
    <source>
        <dbReference type="ARBA" id="ARBA00050776"/>
    </source>
</evidence>
<dbReference type="InterPro" id="IPR015422">
    <property type="entry name" value="PyrdxlP-dep_Trfase_small"/>
</dbReference>